<reference evidence="5 6" key="1">
    <citation type="submission" date="2017-06" db="EMBL/GenBank/DDBJ databases">
        <title>Complete genome sequence of Nitrospirillum amazonense strain CBAmC, an endophytic nitrogen-fixing and plant growth-promoting bacterium, isolated from sugarcane.</title>
        <authorList>
            <person name="Schwab S."/>
            <person name="dos Santos Teixeira K.R."/>
            <person name="Simoes Araujo J.L."/>
            <person name="Soares Vidal M."/>
            <person name="Borges de Freitas H.R."/>
            <person name="Rivello Crivelaro A.L."/>
            <person name="Bueno de Camargo Nunes A."/>
            <person name="dos Santos C.M."/>
            <person name="Palmeira da Silva Rosa D."/>
            <person name="da Silva Padilha D."/>
            <person name="da Silva E."/>
            <person name="Araujo Terra L."/>
            <person name="Soares Mendes V."/>
            <person name="Farinelli L."/>
            <person name="Magalhaes Cruz L."/>
            <person name="Baldani J.I."/>
        </authorList>
    </citation>
    <scope>NUCLEOTIDE SEQUENCE [LARGE SCALE GENOMIC DNA]</scope>
    <source>
        <strain evidence="5 6">CBAmC</strain>
    </source>
</reference>
<evidence type="ECO:0000259" key="4">
    <source>
        <dbReference type="PROSITE" id="PS50956"/>
    </source>
</evidence>
<dbReference type="InterPro" id="IPR011991">
    <property type="entry name" value="ArsR-like_HTH"/>
</dbReference>
<dbReference type="PANTHER" id="PTHR30154:SF34">
    <property type="entry name" value="TRANSCRIPTIONAL REGULATOR AZLB"/>
    <property type="match status" value="1"/>
</dbReference>
<dbReference type="Proteomes" id="UP000197153">
    <property type="component" value="Chromosome 3"/>
</dbReference>
<dbReference type="InterPro" id="IPR019885">
    <property type="entry name" value="Tscrpt_reg_HTH_AsnC-type_CS"/>
</dbReference>
<gene>
    <name evidence="5" type="ORF">Y958_25715</name>
</gene>
<dbReference type="InterPro" id="IPR019888">
    <property type="entry name" value="Tscrpt_reg_AsnC-like"/>
</dbReference>
<dbReference type="InterPro" id="IPR011008">
    <property type="entry name" value="Dimeric_a/b-barrel"/>
</dbReference>
<evidence type="ECO:0000313" key="5">
    <source>
        <dbReference type="EMBL" id="ASG24300.1"/>
    </source>
</evidence>
<dbReference type="InterPro" id="IPR036390">
    <property type="entry name" value="WH_DNA-bd_sf"/>
</dbReference>
<dbReference type="SMART" id="SM00344">
    <property type="entry name" value="HTH_ASNC"/>
    <property type="match status" value="1"/>
</dbReference>
<evidence type="ECO:0000256" key="1">
    <source>
        <dbReference type="ARBA" id="ARBA00023015"/>
    </source>
</evidence>
<dbReference type="KEGG" id="nao:Y958_25715"/>
<name>A0A248K0G7_9PROT</name>
<dbReference type="AlphaFoldDB" id="A0A248K0G7"/>
<dbReference type="SUPFAM" id="SSF46785">
    <property type="entry name" value="Winged helix' DNA-binding domain"/>
    <property type="match status" value="1"/>
</dbReference>
<evidence type="ECO:0000256" key="3">
    <source>
        <dbReference type="ARBA" id="ARBA00023163"/>
    </source>
</evidence>
<evidence type="ECO:0000313" key="6">
    <source>
        <dbReference type="Proteomes" id="UP000197153"/>
    </source>
</evidence>
<keyword evidence="2" id="KW-0238">DNA-binding</keyword>
<sequence>MANAELDAIDMKILTHMQRDASLTTAELAEKVGISQSPCWRRVQRLHDEGYIKSQVVLVDRQKLGFDMHIFAQVKIARLSEEERETFFRGIQNIPEVLECYTVFGEMDALLKIVAPDVKWYQEFIFNTLMKLPGVEDIRSIVTLSEAKSTTAIPLKPRTFQ</sequence>
<dbReference type="GO" id="GO:0043565">
    <property type="term" value="F:sequence-specific DNA binding"/>
    <property type="evidence" value="ECO:0007669"/>
    <property type="project" value="InterPro"/>
</dbReference>
<dbReference type="Pfam" id="PF01037">
    <property type="entry name" value="AsnC_trans_reg"/>
    <property type="match status" value="1"/>
</dbReference>
<dbReference type="Gene3D" id="3.30.70.920">
    <property type="match status" value="1"/>
</dbReference>
<keyword evidence="6" id="KW-1185">Reference proteome</keyword>
<dbReference type="Gene3D" id="1.10.10.10">
    <property type="entry name" value="Winged helix-like DNA-binding domain superfamily/Winged helix DNA-binding domain"/>
    <property type="match status" value="1"/>
</dbReference>
<dbReference type="SUPFAM" id="SSF54909">
    <property type="entry name" value="Dimeric alpha+beta barrel"/>
    <property type="match status" value="1"/>
</dbReference>
<dbReference type="CDD" id="cd00090">
    <property type="entry name" value="HTH_ARSR"/>
    <property type="match status" value="1"/>
</dbReference>
<dbReference type="PRINTS" id="PR00033">
    <property type="entry name" value="HTHASNC"/>
</dbReference>
<dbReference type="EMBL" id="CP022112">
    <property type="protein sequence ID" value="ASG24300.1"/>
    <property type="molecule type" value="Genomic_DNA"/>
</dbReference>
<feature type="domain" description="HTH asnC-type" evidence="4">
    <location>
        <begin position="6"/>
        <end position="67"/>
    </location>
</feature>
<keyword evidence="3" id="KW-0804">Transcription</keyword>
<dbReference type="InterPro" id="IPR000485">
    <property type="entry name" value="AsnC-type_HTH_dom"/>
</dbReference>
<dbReference type="InterPro" id="IPR019887">
    <property type="entry name" value="Tscrpt_reg_AsnC/Lrp_C"/>
</dbReference>
<dbReference type="Pfam" id="PF13412">
    <property type="entry name" value="HTH_24"/>
    <property type="match status" value="1"/>
</dbReference>
<keyword evidence="1" id="KW-0805">Transcription regulation</keyword>
<dbReference type="RefSeq" id="WP_088874735.1">
    <property type="nucleotide sequence ID" value="NZ_CP022112.1"/>
</dbReference>
<dbReference type="GO" id="GO:0043200">
    <property type="term" value="P:response to amino acid"/>
    <property type="evidence" value="ECO:0007669"/>
    <property type="project" value="TreeGrafter"/>
</dbReference>
<dbReference type="GO" id="GO:0006355">
    <property type="term" value="P:regulation of DNA-templated transcription"/>
    <property type="evidence" value="ECO:0007669"/>
    <property type="project" value="UniProtKB-ARBA"/>
</dbReference>
<dbReference type="PANTHER" id="PTHR30154">
    <property type="entry name" value="LEUCINE-RESPONSIVE REGULATORY PROTEIN"/>
    <property type="match status" value="1"/>
</dbReference>
<dbReference type="PROSITE" id="PS50956">
    <property type="entry name" value="HTH_ASNC_2"/>
    <property type="match status" value="1"/>
</dbReference>
<evidence type="ECO:0000256" key="2">
    <source>
        <dbReference type="ARBA" id="ARBA00023125"/>
    </source>
</evidence>
<dbReference type="GO" id="GO:0005829">
    <property type="term" value="C:cytosol"/>
    <property type="evidence" value="ECO:0007669"/>
    <property type="project" value="TreeGrafter"/>
</dbReference>
<accession>A0A248K0G7</accession>
<dbReference type="InterPro" id="IPR036388">
    <property type="entry name" value="WH-like_DNA-bd_sf"/>
</dbReference>
<proteinExistence type="predicted"/>
<organism evidence="5 6">
    <name type="scientific">Nitrospirillum viridazoti CBAmc</name>
    <dbReference type="NCBI Taxonomy" id="1441467"/>
    <lineage>
        <taxon>Bacteria</taxon>
        <taxon>Pseudomonadati</taxon>
        <taxon>Pseudomonadota</taxon>
        <taxon>Alphaproteobacteria</taxon>
        <taxon>Rhodospirillales</taxon>
        <taxon>Azospirillaceae</taxon>
        <taxon>Nitrospirillum</taxon>
        <taxon>Nitrospirillum viridazoti</taxon>
    </lineage>
</organism>
<protein>
    <submittedName>
        <fullName evidence="5">AsnC family transcriptional regulator</fullName>
    </submittedName>
</protein>
<dbReference type="PROSITE" id="PS00519">
    <property type="entry name" value="HTH_ASNC_1"/>
    <property type="match status" value="1"/>
</dbReference>